<dbReference type="AlphaFoldDB" id="A0A1Y1I223"/>
<dbReference type="EMBL" id="DF237073">
    <property type="protein sequence ID" value="GAQ82797.1"/>
    <property type="molecule type" value="Genomic_DNA"/>
</dbReference>
<feature type="compositionally biased region" description="Polar residues" evidence="1">
    <location>
        <begin position="207"/>
        <end position="222"/>
    </location>
</feature>
<feature type="region of interest" description="Disordered" evidence="1">
    <location>
        <begin position="145"/>
        <end position="170"/>
    </location>
</feature>
<evidence type="ECO:0000313" key="2">
    <source>
        <dbReference type="EMBL" id="GAQ82797.1"/>
    </source>
</evidence>
<evidence type="ECO:0000256" key="1">
    <source>
        <dbReference type="SAM" id="MobiDB-lite"/>
    </source>
</evidence>
<evidence type="ECO:0000313" key="3">
    <source>
        <dbReference type="Proteomes" id="UP000054558"/>
    </source>
</evidence>
<dbReference type="Proteomes" id="UP000054558">
    <property type="component" value="Unassembled WGS sequence"/>
</dbReference>
<accession>A0A1Y1I223</accession>
<feature type="region of interest" description="Disordered" evidence="1">
    <location>
        <begin position="304"/>
        <end position="452"/>
    </location>
</feature>
<keyword evidence="3" id="KW-1185">Reference proteome</keyword>
<feature type="compositionally biased region" description="Gly residues" evidence="1">
    <location>
        <begin position="467"/>
        <end position="480"/>
    </location>
</feature>
<protein>
    <submittedName>
        <fullName evidence="2">Uncharacterized protein</fullName>
    </submittedName>
</protein>
<sequence length="517" mass="54242">MFRGPSRNLEAVETDALAVYLPGSGVLLSLKAVVPFLVLEERESEQAERTALSRKERMLRERVQSLKRDLTTETAAAQPMSGTTHATNQEDIEARGPPLLPLKLDELLTLYPIVKVPPGSLSAGTNSSGTAAKTVEAWLRRGKDHETRAQDCHMAGSPPQASAESASQLSGAHLGLATSADHEIGVNAGLNRREDPSKNDSPGDGGSQAQEETSLQTWSQTALDLCPTDGFRRAVGGEPKRSKAHIGDASTAESQSADQPLPSDQKGGLQATMCSKHWGLASPGAVEQVKQVSAGGQSYARALAPKSDAERPRGAHKQRALMTQRSRIRKTKTDESARLIGTWLENSAPGGGPRLRGELTGGSATRGVDEETGGQSARHALRNRGKRPRREGAQSALEGTASSPIAVSSDDDVPDRKRHAKGESSVPPVPTSRGTGKTLPGDNLGIPSPKEGLQDSVLACSVEPFGESGGSAGRDGGRSGTGWKMESDGSGMGGRFSKGKLPFDADALLDGTLDGIV</sequence>
<gene>
    <name evidence="2" type="ORF">KFL_001240280</name>
</gene>
<feature type="region of interest" description="Disordered" evidence="1">
    <location>
        <begin position="190"/>
        <end position="269"/>
    </location>
</feature>
<feature type="compositionally biased region" description="Low complexity" evidence="1">
    <location>
        <begin position="155"/>
        <end position="170"/>
    </location>
</feature>
<organism evidence="2 3">
    <name type="scientific">Klebsormidium nitens</name>
    <name type="common">Green alga</name>
    <name type="synonym">Ulothrix nitens</name>
    <dbReference type="NCBI Taxonomy" id="105231"/>
    <lineage>
        <taxon>Eukaryota</taxon>
        <taxon>Viridiplantae</taxon>
        <taxon>Streptophyta</taxon>
        <taxon>Klebsormidiophyceae</taxon>
        <taxon>Klebsormidiales</taxon>
        <taxon>Klebsormidiaceae</taxon>
        <taxon>Klebsormidium</taxon>
    </lineage>
</organism>
<reference evidence="2 3" key="1">
    <citation type="journal article" date="2014" name="Nat. Commun.">
        <title>Klebsormidium flaccidum genome reveals primary factors for plant terrestrial adaptation.</title>
        <authorList>
            <person name="Hori K."/>
            <person name="Maruyama F."/>
            <person name="Fujisawa T."/>
            <person name="Togashi T."/>
            <person name="Yamamoto N."/>
            <person name="Seo M."/>
            <person name="Sato S."/>
            <person name="Yamada T."/>
            <person name="Mori H."/>
            <person name="Tajima N."/>
            <person name="Moriyama T."/>
            <person name="Ikeuchi M."/>
            <person name="Watanabe M."/>
            <person name="Wada H."/>
            <person name="Kobayashi K."/>
            <person name="Saito M."/>
            <person name="Masuda T."/>
            <person name="Sasaki-Sekimoto Y."/>
            <person name="Mashiguchi K."/>
            <person name="Awai K."/>
            <person name="Shimojima M."/>
            <person name="Masuda S."/>
            <person name="Iwai M."/>
            <person name="Nobusawa T."/>
            <person name="Narise T."/>
            <person name="Kondo S."/>
            <person name="Saito H."/>
            <person name="Sato R."/>
            <person name="Murakawa M."/>
            <person name="Ihara Y."/>
            <person name="Oshima-Yamada Y."/>
            <person name="Ohtaka K."/>
            <person name="Satoh M."/>
            <person name="Sonobe K."/>
            <person name="Ishii M."/>
            <person name="Ohtani R."/>
            <person name="Kanamori-Sato M."/>
            <person name="Honoki R."/>
            <person name="Miyazaki D."/>
            <person name="Mochizuki H."/>
            <person name="Umetsu J."/>
            <person name="Higashi K."/>
            <person name="Shibata D."/>
            <person name="Kamiya Y."/>
            <person name="Sato N."/>
            <person name="Nakamura Y."/>
            <person name="Tabata S."/>
            <person name="Ida S."/>
            <person name="Kurokawa K."/>
            <person name="Ohta H."/>
        </authorList>
    </citation>
    <scope>NUCLEOTIDE SEQUENCE [LARGE SCALE GENOMIC DNA]</scope>
    <source>
        <strain evidence="2 3">NIES-2285</strain>
    </source>
</reference>
<feature type="compositionally biased region" description="Polar residues" evidence="1">
    <location>
        <begin position="72"/>
        <end position="89"/>
    </location>
</feature>
<feature type="compositionally biased region" description="Basic residues" evidence="1">
    <location>
        <begin position="379"/>
        <end position="389"/>
    </location>
</feature>
<name>A0A1Y1I223_KLENI</name>
<feature type="region of interest" description="Disordered" evidence="1">
    <location>
        <begin position="465"/>
        <end position="495"/>
    </location>
</feature>
<feature type="region of interest" description="Disordered" evidence="1">
    <location>
        <begin position="67"/>
        <end position="90"/>
    </location>
</feature>
<proteinExistence type="predicted"/>